<dbReference type="OrthoDB" id="10251741at2759"/>
<feature type="repeat" description="WD" evidence="1">
    <location>
        <begin position="489"/>
        <end position="530"/>
    </location>
</feature>
<sequence>MTEASNTKVNQFELITPQRLVVAGITSREINFIPEYEQKLRRINAICVSNNKKWLAVSEVIESGAQISIVNLTSLKRVSVLKIVDGREMKGLSFTVDGRYLASYSCIISGQTPTSAGPAPTPPTLPAPSKPLLSTDGIIYDTTICFWNVERQTVHSQAKFNENIAVMLVSPFSSAQILTVGKKSIRLFKTVEGNLHSFSPAKKDTQYHNYTAAVWLGDGIFAAATDNGDIQVYQDMELKRTYTNLFDNGGHAKLIRSTVQGFTVADSLASVYIFEKNVDIMSGKVVNGADNQPEFFKLVRTDNTNQTFPLVHIMPSPDESHTFCLFDNNSLISYQTSDREQGQSFISDSHSSTSHIKRNAKISTGFYFHLGPIAAMDVCFKRPVLVTCGFDRTIRAWNYNDKSMELLKSVAEEPLGICIHPLGTQLTVAFQNKLRIYAFAFGDIIEEMSMSLKASKEMQYSHGGHCIAVVVNNITQLYSTITWELLYQFKGHTNVVRALAWSHDDRRLVSAGFDGVVYQWSTHDGSRCDEHVIKGLQYSAVAFVPYSNQLLVAGNDGFLRHIGKKTASPSASTQVLSEYPVGTDRVTSTGSTATIGTGYVIAGTVAGVLRIISFPMTSHDARDYYVHNGPITSVRCSDGYLFTSSEDGTVFMFKMAISSSINNATTPDLVLVTKLSMEQQQGSIQELENKHKELLSRSEYIEGLIKKQFEEQLTSQRKDFEMRLQAEVDRFDEMNKQKITQEISFREASIQKEKDHIKASEELEKLYDRRLKDATTRYEELRTLKEDTQFQLEEQMRVTQLKHQQDLKSKQDISDQRLKEEVDKTAAKQREVEFLHSQQVEELDQQEEEYEFEIAVSQEKASRLMQGENTLLRRRTDMLIHDHDHLLITIAEKDKEIDKHKKRIQLYEENIESLRKEMDERNYTIGQKETRILEIKQKNQELEKYRFVLDFKIEELKEELNPKDIMMNDMRAQIKEMDEELQRTLRSNDQLEILVEDRNLKIDALQRDNKEYRIQVNEKEKLIRMFVEDVHKLYSDLDSSQWRSGVKQLYQTYVTQDSKRKITKEDQERMKELARQRQYMEHSLGILKDKALRGEQRLKTDVQRKVSENTSLISDLNELRRENWDLKSKIVILENQFKSGEHKAAERVKSREPVDSNRSQTSLTFAPRGRTAPVGFIPEDRLRVTTPKLNDGTTSPTAGKPFPNLPPKVTRSLSNMIG</sequence>
<dbReference type="SMART" id="SM00320">
    <property type="entry name" value="WD40"/>
    <property type="match status" value="5"/>
</dbReference>
<accession>A0A2P6N6F9</accession>
<dbReference type="PANTHER" id="PTHR32215:SF0">
    <property type="entry name" value="CILIA- AND FLAGELLA-ASSOCIATED PROTEIN 57"/>
    <property type="match status" value="1"/>
</dbReference>
<dbReference type="PROSITE" id="PS50082">
    <property type="entry name" value="WD_REPEATS_2"/>
    <property type="match status" value="1"/>
</dbReference>
<dbReference type="InParanoid" id="A0A2P6N6F9"/>
<dbReference type="EMBL" id="MDYQ01000180">
    <property type="protein sequence ID" value="PRP79546.1"/>
    <property type="molecule type" value="Genomic_DNA"/>
</dbReference>
<reference evidence="4 5" key="1">
    <citation type="journal article" date="2018" name="Genome Biol. Evol.">
        <title>Multiple Roots of Fruiting Body Formation in Amoebozoa.</title>
        <authorList>
            <person name="Hillmann F."/>
            <person name="Forbes G."/>
            <person name="Novohradska S."/>
            <person name="Ferling I."/>
            <person name="Riege K."/>
            <person name="Groth M."/>
            <person name="Westermann M."/>
            <person name="Marz M."/>
            <person name="Spaller T."/>
            <person name="Winckler T."/>
            <person name="Schaap P."/>
            <person name="Glockner G."/>
        </authorList>
    </citation>
    <scope>NUCLEOTIDE SEQUENCE [LARGE SCALE GENOMIC DNA]</scope>
    <source>
        <strain evidence="4 5">Jena</strain>
    </source>
</reference>
<feature type="region of interest" description="Disordered" evidence="3">
    <location>
        <begin position="1186"/>
        <end position="1218"/>
    </location>
</feature>
<dbReference type="Gene3D" id="2.130.10.10">
    <property type="entry name" value="YVTN repeat-like/Quinoprotein amine dehydrogenase"/>
    <property type="match status" value="2"/>
</dbReference>
<dbReference type="SUPFAM" id="SSF101908">
    <property type="entry name" value="Putative isomerase YbhE"/>
    <property type="match status" value="1"/>
</dbReference>
<proteinExistence type="predicted"/>
<dbReference type="InterPro" id="IPR036322">
    <property type="entry name" value="WD40_repeat_dom_sf"/>
</dbReference>
<dbReference type="AlphaFoldDB" id="A0A2P6N6F9"/>
<evidence type="ECO:0000256" key="3">
    <source>
        <dbReference type="SAM" id="MobiDB-lite"/>
    </source>
</evidence>
<keyword evidence="2" id="KW-0175">Coiled coil</keyword>
<feature type="compositionally biased region" description="Polar residues" evidence="3">
    <location>
        <begin position="1187"/>
        <end position="1197"/>
    </location>
</feature>
<dbReference type="Proteomes" id="UP000241769">
    <property type="component" value="Unassembled WGS sequence"/>
</dbReference>
<dbReference type="SUPFAM" id="SSF50978">
    <property type="entry name" value="WD40 repeat-like"/>
    <property type="match status" value="1"/>
</dbReference>
<evidence type="ECO:0000256" key="1">
    <source>
        <dbReference type="PROSITE-ProRule" id="PRU00221"/>
    </source>
</evidence>
<evidence type="ECO:0000313" key="5">
    <source>
        <dbReference type="Proteomes" id="UP000241769"/>
    </source>
</evidence>
<feature type="coiled-coil region" evidence="2">
    <location>
        <begin position="967"/>
        <end position="1022"/>
    </location>
</feature>
<evidence type="ECO:0000313" key="4">
    <source>
        <dbReference type="EMBL" id="PRP79546.1"/>
    </source>
</evidence>
<dbReference type="InterPro" id="IPR015943">
    <property type="entry name" value="WD40/YVTN_repeat-like_dom_sf"/>
</dbReference>
<dbReference type="Pfam" id="PF00400">
    <property type="entry name" value="WD40"/>
    <property type="match status" value="2"/>
</dbReference>
<dbReference type="PROSITE" id="PS50294">
    <property type="entry name" value="WD_REPEATS_REGION"/>
    <property type="match status" value="1"/>
</dbReference>
<dbReference type="InterPro" id="IPR001680">
    <property type="entry name" value="WD40_rpt"/>
</dbReference>
<protein>
    <submittedName>
        <fullName evidence="4">WD repeat-containing protein 65</fullName>
    </submittedName>
</protein>
<comment type="caution">
    <text evidence="4">The sequence shown here is derived from an EMBL/GenBank/DDBJ whole genome shotgun (WGS) entry which is preliminary data.</text>
</comment>
<name>A0A2P6N6F9_9EUKA</name>
<organism evidence="4 5">
    <name type="scientific">Planoprotostelium fungivorum</name>
    <dbReference type="NCBI Taxonomy" id="1890364"/>
    <lineage>
        <taxon>Eukaryota</taxon>
        <taxon>Amoebozoa</taxon>
        <taxon>Evosea</taxon>
        <taxon>Variosea</taxon>
        <taxon>Cavosteliida</taxon>
        <taxon>Cavosteliaceae</taxon>
        <taxon>Planoprotostelium</taxon>
    </lineage>
</organism>
<dbReference type="InterPro" id="IPR052993">
    <property type="entry name" value="CFA-57"/>
</dbReference>
<dbReference type="PANTHER" id="PTHR32215">
    <property type="entry name" value="CILIA- AND FLAGELLA-ASSOCIATED PROTEIN 57"/>
    <property type="match status" value="1"/>
</dbReference>
<keyword evidence="1" id="KW-0853">WD repeat</keyword>
<feature type="coiled-coil region" evidence="2">
    <location>
        <begin position="890"/>
        <end position="924"/>
    </location>
</feature>
<keyword evidence="5" id="KW-1185">Reference proteome</keyword>
<gene>
    <name evidence="4" type="ORF">PROFUN_12779</name>
</gene>
<evidence type="ECO:0000256" key="2">
    <source>
        <dbReference type="SAM" id="Coils"/>
    </source>
</evidence>